<reference evidence="1 2" key="1">
    <citation type="journal article" date="2020" name="BMC Genomics">
        <title>Intraspecific diversification of the crop wild relative Brassica cretica Lam. using demographic model selection.</title>
        <authorList>
            <person name="Kioukis A."/>
            <person name="Michalopoulou V.A."/>
            <person name="Briers L."/>
            <person name="Pirintsos S."/>
            <person name="Studholme D.J."/>
            <person name="Pavlidis P."/>
            <person name="Sarris P.F."/>
        </authorList>
    </citation>
    <scope>NUCLEOTIDE SEQUENCE [LARGE SCALE GENOMIC DNA]</scope>
    <source>
        <strain evidence="2">cv. PFS-1207/04</strain>
    </source>
</reference>
<sequence length="86" mass="10035">MSTTIADSKVLAYYPILTNHQEQLLRFHHQEAQRPTVINRARSQQQQQQEVHQKINQLLSRNRTSFFRVRDAKARTPSSVTTTTTT</sequence>
<accession>A0ABQ7AT68</accession>
<name>A0ABQ7AT68_BRACR</name>
<evidence type="ECO:0000313" key="1">
    <source>
        <dbReference type="EMBL" id="KAF3517351.1"/>
    </source>
</evidence>
<keyword evidence="2" id="KW-1185">Reference proteome</keyword>
<evidence type="ECO:0000313" key="2">
    <source>
        <dbReference type="Proteomes" id="UP000266723"/>
    </source>
</evidence>
<dbReference type="EMBL" id="QGKV02001556">
    <property type="protein sequence ID" value="KAF3517351.1"/>
    <property type="molecule type" value="Genomic_DNA"/>
</dbReference>
<gene>
    <name evidence="1" type="ORF">DY000_02063457</name>
</gene>
<comment type="caution">
    <text evidence="1">The sequence shown here is derived from an EMBL/GenBank/DDBJ whole genome shotgun (WGS) entry which is preliminary data.</text>
</comment>
<organism evidence="1 2">
    <name type="scientific">Brassica cretica</name>
    <name type="common">Mustard</name>
    <dbReference type="NCBI Taxonomy" id="69181"/>
    <lineage>
        <taxon>Eukaryota</taxon>
        <taxon>Viridiplantae</taxon>
        <taxon>Streptophyta</taxon>
        <taxon>Embryophyta</taxon>
        <taxon>Tracheophyta</taxon>
        <taxon>Spermatophyta</taxon>
        <taxon>Magnoliopsida</taxon>
        <taxon>eudicotyledons</taxon>
        <taxon>Gunneridae</taxon>
        <taxon>Pentapetalae</taxon>
        <taxon>rosids</taxon>
        <taxon>malvids</taxon>
        <taxon>Brassicales</taxon>
        <taxon>Brassicaceae</taxon>
        <taxon>Brassiceae</taxon>
        <taxon>Brassica</taxon>
    </lineage>
</organism>
<proteinExistence type="predicted"/>
<dbReference type="Proteomes" id="UP000266723">
    <property type="component" value="Unassembled WGS sequence"/>
</dbReference>
<protein>
    <submittedName>
        <fullName evidence="1">Uncharacterized protein</fullName>
    </submittedName>
</protein>